<evidence type="ECO:0000313" key="1">
    <source>
        <dbReference type="EMBL" id="APZ33357.1"/>
    </source>
</evidence>
<dbReference type="RefSeq" id="WP_076689146.1">
    <property type="nucleotide sequence ID" value="NZ_CP018762.1"/>
</dbReference>
<organism evidence="1 2">
    <name type="scientific">Microbacterium aurum</name>
    <dbReference type="NCBI Taxonomy" id="36805"/>
    <lineage>
        <taxon>Bacteria</taxon>
        <taxon>Bacillati</taxon>
        <taxon>Actinomycetota</taxon>
        <taxon>Actinomycetes</taxon>
        <taxon>Micrococcales</taxon>
        <taxon>Microbacteriaceae</taxon>
        <taxon>Microbacterium</taxon>
    </lineage>
</organism>
<proteinExistence type="predicted"/>
<dbReference type="SUPFAM" id="SSF51556">
    <property type="entry name" value="Metallo-dependent hydrolases"/>
    <property type="match status" value="1"/>
</dbReference>
<reference evidence="1 2" key="1">
    <citation type="submission" date="2016-12" db="EMBL/GenBank/DDBJ databases">
        <title>Complete genome sequence of Microbacterium aurum KACC 15219.</title>
        <authorList>
            <person name="Jung Y."/>
            <person name="Shin J.-H."/>
            <person name="Lee Y.-J."/>
            <person name="Yi H."/>
            <person name="Bahn Y.-S."/>
            <person name="Kim J.F."/>
            <person name="Lee D.-W."/>
        </authorList>
    </citation>
    <scope>NUCLEOTIDE SEQUENCE [LARGE SCALE GENOMIC DNA]</scope>
    <source>
        <strain evidence="1 2">KACC 15219</strain>
    </source>
</reference>
<evidence type="ECO:0000313" key="2">
    <source>
        <dbReference type="Proteomes" id="UP000187185"/>
    </source>
</evidence>
<dbReference type="AlphaFoldDB" id="A0A1P8U5J1"/>
<dbReference type="EMBL" id="CP018762">
    <property type="protein sequence ID" value="APZ33357.1"/>
    <property type="molecule type" value="Genomic_DNA"/>
</dbReference>
<sequence>MTRAARDLLDGFSRFGAVDTACFLGQWPYRLHAAADADDLRGHAARHGLTGVWVSHLAALFGFDTRTGNEVCWGACAGDAVLHPFAVLDPRDGAWREELAWAADTGFAGIRVAPGFHGCRAVDAGALIDACAAAGLPLQLIVRLDDARSRHPMSSSRELELRDIADLIRSAPPHPLVISGLNRAEYGEVARHLADDVPAWVRFDLWHVNGPLGVAKLLGEDPGRWVFGSGFPVQEPVPTALQLAASGLDDAALAAITRGNAEQMPLRRGPTR</sequence>
<accession>A0A1P8U5J1</accession>
<name>A0A1P8U5J1_9MICO</name>
<dbReference type="KEGG" id="maur:BOH66_02985"/>
<dbReference type="InterPro" id="IPR032466">
    <property type="entry name" value="Metal_Hydrolase"/>
</dbReference>
<dbReference type="OrthoDB" id="9779198at2"/>
<dbReference type="STRING" id="36805.BOH66_02985"/>
<protein>
    <submittedName>
        <fullName evidence="1">Uncharacterized protein</fullName>
    </submittedName>
</protein>
<gene>
    <name evidence="1" type="ORF">BOH66_02985</name>
</gene>
<dbReference type="Proteomes" id="UP000187185">
    <property type="component" value="Chromosome"/>
</dbReference>
<keyword evidence="2" id="KW-1185">Reference proteome</keyword>
<dbReference type="Gene3D" id="3.20.20.140">
    <property type="entry name" value="Metal-dependent hydrolases"/>
    <property type="match status" value="1"/>
</dbReference>